<feature type="non-terminal residue" evidence="2">
    <location>
        <position position="123"/>
    </location>
</feature>
<protein>
    <submittedName>
        <fullName evidence="2">Uncharacterized protein</fullName>
    </submittedName>
</protein>
<gene>
    <name evidence="2" type="ORF">HAX54_049704</name>
</gene>
<evidence type="ECO:0000313" key="3">
    <source>
        <dbReference type="Proteomes" id="UP000823775"/>
    </source>
</evidence>
<feature type="region of interest" description="Disordered" evidence="1">
    <location>
        <begin position="1"/>
        <end position="23"/>
    </location>
</feature>
<proteinExistence type="predicted"/>
<keyword evidence="3" id="KW-1185">Reference proteome</keyword>
<evidence type="ECO:0000313" key="2">
    <source>
        <dbReference type="EMBL" id="MCE5167351.1"/>
    </source>
</evidence>
<evidence type="ECO:0000256" key="1">
    <source>
        <dbReference type="SAM" id="MobiDB-lite"/>
    </source>
</evidence>
<dbReference type="Proteomes" id="UP000823775">
    <property type="component" value="Unassembled WGS sequence"/>
</dbReference>
<sequence>MTFSGRRVRPEEGKGEERGEEGKGRVGWVRDLEGIPANGSGVISPVLWVWVDVFRRREGEGRWRLWSFFGLLVEVFAGKLCEAGGDGEGGPTGGVSPGKTRAWWLGSGRLERKREGKREVVVG</sequence>
<name>A0ABS8Y6R3_DATST</name>
<accession>A0ABS8Y6R3</accession>
<organism evidence="2 3">
    <name type="scientific">Datura stramonium</name>
    <name type="common">Jimsonweed</name>
    <name type="synonym">Common thornapple</name>
    <dbReference type="NCBI Taxonomy" id="4076"/>
    <lineage>
        <taxon>Eukaryota</taxon>
        <taxon>Viridiplantae</taxon>
        <taxon>Streptophyta</taxon>
        <taxon>Embryophyta</taxon>
        <taxon>Tracheophyta</taxon>
        <taxon>Spermatophyta</taxon>
        <taxon>Magnoliopsida</taxon>
        <taxon>eudicotyledons</taxon>
        <taxon>Gunneridae</taxon>
        <taxon>Pentapetalae</taxon>
        <taxon>asterids</taxon>
        <taxon>lamiids</taxon>
        <taxon>Solanales</taxon>
        <taxon>Solanaceae</taxon>
        <taxon>Solanoideae</taxon>
        <taxon>Datureae</taxon>
        <taxon>Datura</taxon>
    </lineage>
</organism>
<dbReference type="EMBL" id="JACEIK010084836">
    <property type="protein sequence ID" value="MCE5167351.1"/>
    <property type="molecule type" value="Genomic_DNA"/>
</dbReference>
<comment type="caution">
    <text evidence="2">The sequence shown here is derived from an EMBL/GenBank/DDBJ whole genome shotgun (WGS) entry which is preliminary data.</text>
</comment>
<reference evidence="2 3" key="1">
    <citation type="journal article" date="2021" name="BMC Genomics">
        <title>Datura genome reveals duplications of psychoactive alkaloid biosynthetic genes and high mutation rate following tissue culture.</title>
        <authorList>
            <person name="Rajewski A."/>
            <person name="Carter-House D."/>
            <person name="Stajich J."/>
            <person name="Litt A."/>
        </authorList>
    </citation>
    <scope>NUCLEOTIDE SEQUENCE [LARGE SCALE GENOMIC DNA]</scope>
    <source>
        <strain evidence="2">AR-01</strain>
    </source>
</reference>
<feature type="compositionally biased region" description="Basic and acidic residues" evidence="1">
    <location>
        <begin position="8"/>
        <end position="23"/>
    </location>
</feature>